<evidence type="ECO:0000313" key="1">
    <source>
        <dbReference type="EMBL" id="QKJ30119.1"/>
    </source>
</evidence>
<accession>A0A7D4UD34</accession>
<organism evidence="1 2">
    <name type="scientific">Mucilaginibacter mali</name>
    <dbReference type="NCBI Taxonomy" id="2740462"/>
    <lineage>
        <taxon>Bacteria</taxon>
        <taxon>Pseudomonadati</taxon>
        <taxon>Bacteroidota</taxon>
        <taxon>Sphingobacteriia</taxon>
        <taxon>Sphingobacteriales</taxon>
        <taxon>Sphingobacteriaceae</taxon>
        <taxon>Mucilaginibacter</taxon>
    </lineage>
</organism>
<keyword evidence="2" id="KW-1185">Reference proteome</keyword>
<reference evidence="1 2" key="1">
    <citation type="submission" date="2020-05" db="EMBL/GenBank/DDBJ databases">
        <title>Mucilaginibacter mali sp. nov.</title>
        <authorList>
            <person name="Kim H.S."/>
            <person name="Lee K.C."/>
            <person name="Suh M.K."/>
            <person name="Kim J.-S."/>
            <person name="Han K.-I."/>
            <person name="Eom M.K."/>
            <person name="Shin Y.K."/>
            <person name="Lee J.-S."/>
        </authorList>
    </citation>
    <scope>NUCLEOTIDE SEQUENCE [LARGE SCALE GENOMIC DNA]</scope>
    <source>
        <strain evidence="1 2">G2-14</strain>
    </source>
</reference>
<sequence>MKKRTIGAVVLLTITLSALTRGEVKSKIQAPEQHYKAVVKPNTPNIDGTAALLSNTNKANLSQADGE</sequence>
<gene>
    <name evidence="1" type="ORF">HQ865_10225</name>
</gene>
<dbReference type="RefSeq" id="WP_173414809.1">
    <property type="nucleotide sequence ID" value="NZ_CP054139.1"/>
</dbReference>
<dbReference type="Proteomes" id="UP000505355">
    <property type="component" value="Chromosome"/>
</dbReference>
<dbReference type="EMBL" id="CP054139">
    <property type="protein sequence ID" value="QKJ30119.1"/>
    <property type="molecule type" value="Genomic_DNA"/>
</dbReference>
<proteinExistence type="predicted"/>
<protein>
    <submittedName>
        <fullName evidence="1">Uncharacterized protein</fullName>
    </submittedName>
</protein>
<evidence type="ECO:0000313" key="2">
    <source>
        <dbReference type="Proteomes" id="UP000505355"/>
    </source>
</evidence>
<dbReference type="AlphaFoldDB" id="A0A7D4UD34"/>
<dbReference type="KEGG" id="mmab:HQ865_10225"/>
<name>A0A7D4UD34_9SPHI</name>